<dbReference type="HAMAP" id="MF_00607">
    <property type="entry name" value="16SrRNA_methyltr_A"/>
    <property type="match status" value="1"/>
</dbReference>
<dbReference type="InterPro" id="IPR011530">
    <property type="entry name" value="rRNA_adenine_dimethylase"/>
</dbReference>
<dbReference type="AlphaFoldDB" id="M2BKD4"/>
<dbReference type="GO" id="GO:0005829">
    <property type="term" value="C:cytosol"/>
    <property type="evidence" value="ECO:0007669"/>
    <property type="project" value="TreeGrafter"/>
</dbReference>
<feature type="binding site" evidence="7 8">
    <location>
        <position position="63"/>
    </location>
    <ligand>
        <name>S-adenosyl-L-methionine</name>
        <dbReference type="ChEBI" id="CHEBI:59789"/>
    </ligand>
</feature>
<keyword evidence="5 7" id="KW-0949">S-adenosyl-L-methionine</keyword>
<dbReference type="InterPro" id="IPR020598">
    <property type="entry name" value="rRNA_Ade_methylase_Trfase_N"/>
</dbReference>
<protein>
    <recommendedName>
        <fullName evidence="7">Ribosomal RNA small subunit methyltransferase A</fullName>
        <ecNumber evidence="7">2.1.1.182</ecNumber>
    </recommendedName>
    <alternativeName>
        <fullName evidence="7">16S rRNA (adenine(1518)-N(6)/adenine(1519)-N(6))-dimethyltransferase</fullName>
    </alternativeName>
    <alternativeName>
        <fullName evidence="7">16S rRNA dimethyladenosine transferase</fullName>
    </alternativeName>
    <alternativeName>
        <fullName evidence="7">16S rRNA dimethylase</fullName>
    </alternativeName>
    <alternativeName>
        <fullName evidence="7">S-adenosylmethionine-6-N', N'-adenosyl(rRNA) dimethyltransferase</fullName>
    </alternativeName>
</protein>
<dbReference type="EC" id="2.1.1.182" evidence="7"/>
<keyword evidence="1 7" id="KW-0963">Cytoplasm</keyword>
<feature type="binding site" evidence="7 8">
    <location>
        <position position="132"/>
    </location>
    <ligand>
        <name>S-adenosyl-L-methionine</name>
        <dbReference type="ChEBI" id="CHEBI:59789"/>
    </ligand>
</feature>
<dbReference type="SUPFAM" id="SSF53335">
    <property type="entry name" value="S-adenosyl-L-methionine-dependent methyltransferases"/>
    <property type="match status" value="1"/>
</dbReference>
<keyword evidence="3 7" id="KW-0489">Methyltransferase</keyword>
<keyword evidence="6 7" id="KW-0694">RNA-binding</keyword>
<dbReference type="PATRIC" id="fig|999437.3.peg.1921"/>
<dbReference type="EMBL" id="AGDZ01000027">
    <property type="protein sequence ID" value="EMB22444.1"/>
    <property type="molecule type" value="Genomic_DNA"/>
</dbReference>
<dbReference type="PROSITE" id="PS01131">
    <property type="entry name" value="RRNA_A_DIMETH"/>
    <property type="match status" value="1"/>
</dbReference>
<evidence type="ECO:0000256" key="3">
    <source>
        <dbReference type="ARBA" id="ARBA00022603"/>
    </source>
</evidence>
<dbReference type="OrthoDB" id="9814755at2"/>
<evidence type="ECO:0000259" key="9">
    <source>
        <dbReference type="SMART" id="SM00650"/>
    </source>
</evidence>
<dbReference type="CDD" id="cd02440">
    <property type="entry name" value="AdoMet_MTases"/>
    <property type="match status" value="1"/>
</dbReference>
<dbReference type="PANTHER" id="PTHR11727:SF7">
    <property type="entry name" value="DIMETHYLADENOSINE TRANSFERASE-RELATED"/>
    <property type="match status" value="1"/>
</dbReference>
<evidence type="ECO:0000256" key="4">
    <source>
        <dbReference type="ARBA" id="ARBA00022679"/>
    </source>
</evidence>
<dbReference type="NCBIfam" id="TIGR00755">
    <property type="entry name" value="ksgA"/>
    <property type="match status" value="1"/>
</dbReference>
<dbReference type="GO" id="GO:0003723">
    <property type="term" value="F:RNA binding"/>
    <property type="evidence" value="ECO:0007669"/>
    <property type="project" value="UniProtKB-UniRule"/>
</dbReference>
<sequence length="297" mass="33433">MDSGAFLGLPNYDSPAELKALLETLGFAMQKKFGQNFLIDKKTRDSLISFLNLDKGTRVWEVGPGLGAMTYLLLEKGVKLTAFEIDKGFISLLKKFFLENSKQSFTLVEGDVQKNWLPYLNEHGKPDVFFGNLPYNIASELIASTVEAGIVFDTMLFTVQKEAAERITARPDNKNYTAFSVLCSLFYECRIVKTIPASAFWPQPNVESAAVLFKAKKEFAEYKNFKLFIKIVKALFSSRRKNIKNNLGSWMKSNGYGDKIDFVLERSGLSGNLRAESLALYDFLLLSDIISSLDKNK</sequence>
<organism evidence="10 11">
    <name type="scientific">Treponema denticola SP33</name>
    <dbReference type="NCBI Taxonomy" id="999437"/>
    <lineage>
        <taxon>Bacteria</taxon>
        <taxon>Pseudomonadati</taxon>
        <taxon>Spirochaetota</taxon>
        <taxon>Spirochaetia</taxon>
        <taxon>Spirochaetales</taxon>
        <taxon>Treponemataceae</taxon>
        <taxon>Treponema</taxon>
    </lineage>
</organism>
<feature type="domain" description="Ribosomal RNA adenine methylase transferase N-terminal" evidence="9">
    <location>
        <begin position="43"/>
        <end position="217"/>
    </location>
</feature>
<comment type="catalytic activity">
    <reaction evidence="7">
        <text>adenosine(1518)/adenosine(1519) in 16S rRNA + 4 S-adenosyl-L-methionine = N(6)-dimethyladenosine(1518)/N(6)-dimethyladenosine(1519) in 16S rRNA + 4 S-adenosyl-L-homocysteine + 4 H(+)</text>
        <dbReference type="Rhea" id="RHEA:19609"/>
        <dbReference type="Rhea" id="RHEA-COMP:10232"/>
        <dbReference type="Rhea" id="RHEA-COMP:10233"/>
        <dbReference type="ChEBI" id="CHEBI:15378"/>
        <dbReference type="ChEBI" id="CHEBI:57856"/>
        <dbReference type="ChEBI" id="CHEBI:59789"/>
        <dbReference type="ChEBI" id="CHEBI:74411"/>
        <dbReference type="ChEBI" id="CHEBI:74493"/>
        <dbReference type="EC" id="2.1.1.182"/>
    </reaction>
</comment>
<evidence type="ECO:0000256" key="8">
    <source>
        <dbReference type="PROSITE-ProRule" id="PRU01026"/>
    </source>
</evidence>
<evidence type="ECO:0000256" key="1">
    <source>
        <dbReference type="ARBA" id="ARBA00022490"/>
    </source>
</evidence>
<dbReference type="InterPro" id="IPR020596">
    <property type="entry name" value="rRNA_Ade_Mease_Trfase_CS"/>
</dbReference>
<dbReference type="HOGENOM" id="CLU_041220_0_2_12"/>
<dbReference type="Pfam" id="PF00398">
    <property type="entry name" value="RrnaAD"/>
    <property type="match status" value="1"/>
</dbReference>
<evidence type="ECO:0000256" key="2">
    <source>
        <dbReference type="ARBA" id="ARBA00022552"/>
    </source>
</evidence>
<evidence type="ECO:0000256" key="7">
    <source>
        <dbReference type="HAMAP-Rule" id="MF_00607"/>
    </source>
</evidence>
<dbReference type="PROSITE" id="PS51689">
    <property type="entry name" value="SAM_RNA_A_N6_MT"/>
    <property type="match status" value="1"/>
</dbReference>
<evidence type="ECO:0000256" key="5">
    <source>
        <dbReference type="ARBA" id="ARBA00022691"/>
    </source>
</evidence>
<name>M2BKD4_TREDN</name>
<dbReference type="Gene3D" id="1.10.8.100">
    <property type="entry name" value="Ribosomal RNA adenine dimethylase-like, domain 2"/>
    <property type="match status" value="1"/>
</dbReference>
<dbReference type="Gene3D" id="3.40.50.150">
    <property type="entry name" value="Vaccinia Virus protein VP39"/>
    <property type="match status" value="1"/>
</dbReference>
<proteinExistence type="inferred from homology"/>
<accession>M2BKD4</accession>
<dbReference type="GO" id="GO:0052908">
    <property type="term" value="F:16S rRNA (adenine(1518)-N(6)/adenine(1519)-N(6))-dimethyltransferase activity"/>
    <property type="evidence" value="ECO:0007669"/>
    <property type="project" value="UniProtKB-EC"/>
</dbReference>
<feature type="binding site" evidence="7 8">
    <location>
        <position position="111"/>
    </location>
    <ligand>
        <name>S-adenosyl-L-methionine</name>
        <dbReference type="ChEBI" id="CHEBI:59789"/>
    </ligand>
</feature>
<dbReference type="InterPro" id="IPR023165">
    <property type="entry name" value="rRNA_Ade_diMease-like_C"/>
</dbReference>
<gene>
    <name evidence="7" type="primary">rsmA</name>
    <name evidence="7" type="synonym">ksgA</name>
    <name evidence="10" type="ORF">HMPREF9733_01860</name>
</gene>
<feature type="binding site" evidence="7 8">
    <location>
        <position position="36"/>
    </location>
    <ligand>
        <name>S-adenosyl-L-methionine</name>
        <dbReference type="ChEBI" id="CHEBI:59789"/>
    </ligand>
</feature>
<dbReference type="InterPro" id="IPR001737">
    <property type="entry name" value="KsgA/Erm"/>
</dbReference>
<reference evidence="10 11" key="1">
    <citation type="submission" date="2012-01" db="EMBL/GenBank/DDBJ databases">
        <title>The Genome Sequence of Treponema denticola SP33.</title>
        <authorList>
            <consortium name="The Broad Institute Genome Sequencing Platform"/>
            <person name="Earl A."/>
            <person name="Ward D."/>
            <person name="Feldgarden M."/>
            <person name="Gevers D."/>
            <person name="Blanton J.M."/>
            <person name="Fenno C.J."/>
            <person name="Baranova O.V."/>
            <person name="Mathney J."/>
            <person name="Dewhirst F.E."/>
            <person name="Izard J."/>
            <person name="Young S.K."/>
            <person name="Zeng Q."/>
            <person name="Gargeya S."/>
            <person name="Fitzgerald M."/>
            <person name="Haas B."/>
            <person name="Abouelleil A."/>
            <person name="Alvarado L."/>
            <person name="Arachchi H.M."/>
            <person name="Berlin A."/>
            <person name="Chapman S.B."/>
            <person name="Gearin G."/>
            <person name="Goldberg J."/>
            <person name="Griggs A."/>
            <person name="Gujja S."/>
            <person name="Hansen M."/>
            <person name="Heiman D."/>
            <person name="Howarth C."/>
            <person name="Larimer J."/>
            <person name="Lui A."/>
            <person name="MacDonald P.J.P."/>
            <person name="McCowen C."/>
            <person name="Montmayeur A."/>
            <person name="Murphy C."/>
            <person name="Neiman D."/>
            <person name="Pearson M."/>
            <person name="Priest M."/>
            <person name="Roberts A."/>
            <person name="Saif S."/>
            <person name="Shea T."/>
            <person name="Sisk P."/>
            <person name="Stolte C."/>
            <person name="Sykes S."/>
            <person name="Wortman J."/>
            <person name="Nusbaum C."/>
            <person name="Birren B."/>
        </authorList>
    </citation>
    <scope>NUCLEOTIDE SEQUENCE [LARGE SCALE GENOMIC DNA]</scope>
    <source>
        <strain evidence="10 11">SP33</strain>
    </source>
</reference>
<dbReference type="PANTHER" id="PTHR11727">
    <property type="entry name" value="DIMETHYLADENOSINE TRANSFERASE"/>
    <property type="match status" value="1"/>
</dbReference>
<dbReference type="SMART" id="SM00650">
    <property type="entry name" value="rADc"/>
    <property type="match status" value="1"/>
</dbReference>
<evidence type="ECO:0000313" key="10">
    <source>
        <dbReference type="EMBL" id="EMB22444.1"/>
    </source>
</evidence>
<keyword evidence="2 7" id="KW-0698">rRNA processing</keyword>
<evidence type="ECO:0000313" key="11">
    <source>
        <dbReference type="Proteomes" id="UP000016183"/>
    </source>
</evidence>
<comment type="caution">
    <text evidence="10">The sequence shown here is derived from an EMBL/GenBank/DDBJ whole genome shotgun (WGS) entry which is preliminary data.</text>
</comment>
<keyword evidence="4 7" id="KW-0808">Transferase</keyword>
<feature type="binding site" evidence="7 8">
    <location>
        <position position="38"/>
    </location>
    <ligand>
        <name>S-adenosyl-L-methionine</name>
        <dbReference type="ChEBI" id="CHEBI:59789"/>
    </ligand>
</feature>
<dbReference type="RefSeq" id="WP_010696645.1">
    <property type="nucleotide sequence ID" value="NZ_KB442454.1"/>
</dbReference>
<dbReference type="Proteomes" id="UP000016183">
    <property type="component" value="Unassembled WGS sequence"/>
</dbReference>
<comment type="function">
    <text evidence="7">Specifically dimethylates two adjacent adenosines (A1518 and A1519) in the loop of a conserved hairpin near the 3'-end of 16S rRNA in the 30S particle. May play a critical role in biogenesis of 30S subunits.</text>
</comment>
<comment type="similarity">
    <text evidence="7">Belongs to the class I-like SAM-binding methyltransferase superfamily. rRNA adenine N(6)-methyltransferase family. RsmA subfamily.</text>
</comment>
<dbReference type="InterPro" id="IPR029063">
    <property type="entry name" value="SAM-dependent_MTases_sf"/>
</dbReference>
<evidence type="ECO:0000256" key="6">
    <source>
        <dbReference type="ARBA" id="ARBA00022884"/>
    </source>
</evidence>
<comment type="subcellular location">
    <subcellularLocation>
        <location evidence="7">Cytoplasm</location>
    </subcellularLocation>
</comment>
<feature type="binding site" evidence="7 8">
    <location>
        <position position="84"/>
    </location>
    <ligand>
        <name>S-adenosyl-L-methionine</name>
        <dbReference type="ChEBI" id="CHEBI:59789"/>
    </ligand>
</feature>